<keyword evidence="3" id="KW-1185">Reference proteome</keyword>
<dbReference type="EMBL" id="JBHSQJ010000005">
    <property type="protein sequence ID" value="MFC5905875.1"/>
    <property type="molecule type" value="Genomic_DNA"/>
</dbReference>
<accession>A0ABW1FVU6</accession>
<comment type="caution">
    <text evidence="2">The sequence shown here is derived from an EMBL/GenBank/DDBJ whole genome shotgun (WGS) entry which is preliminary data.</text>
</comment>
<keyword evidence="1" id="KW-0732">Signal</keyword>
<evidence type="ECO:0000313" key="2">
    <source>
        <dbReference type="EMBL" id="MFC5905875.1"/>
    </source>
</evidence>
<evidence type="ECO:0000313" key="3">
    <source>
        <dbReference type="Proteomes" id="UP001596174"/>
    </source>
</evidence>
<name>A0ABW1FVU6_9ACTN</name>
<proteinExistence type="predicted"/>
<dbReference type="PANTHER" id="PTHR24104:SF25">
    <property type="entry name" value="PROTEIN LIN-41"/>
    <property type="match status" value="1"/>
</dbReference>
<dbReference type="CDD" id="cd05819">
    <property type="entry name" value="NHL"/>
    <property type="match status" value="1"/>
</dbReference>
<protein>
    <submittedName>
        <fullName evidence="2">NHL repeat-containing protein</fullName>
    </submittedName>
</protein>
<organism evidence="2 3">
    <name type="scientific">Streptacidiphilus monticola</name>
    <dbReference type="NCBI Taxonomy" id="2161674"/>
    <lineage>
        <taxon>Bacteria</taxon>
        <taxon>Bacillati</taxon>
        <taxon>Actinomycetota</taxon>
        <taxon>Actinomycetes</taxon>
        <taxon>Kitasatosporales</taxon>
        <taxon>Streptomycetaceae</taxon>
        <taxon>Streptacidiphilus</taxon>
    </lineage>
</organism>
<dbReference type="Gene3D" id="2.120.10.30">
    <property type="entry name" value="TolB, C-terminal domain"/>
    <property type="match status" value="2"/>
</dbReference>
<dbReference type="InterPro" id="IPR050952">
    <property type="entry name" value="TRIM-NHL_E3_ligases"/>
</dbReference>
<dbReference type="Proteomes" id="UP001596174">
    <property type="component" value="Unassembled WGS sequence"/>
</dbReference>
<dbReference type="PANTHER" id="PTHR24104">
    <property type="entry name" value="E3 UBIQUITIN-PROTEIN LIGASE NHLRC1-RELATED"/>
    <property type="match status" value="1"/>
</dbReference>
<feature type="signal peptide" evidence="1">
    <location>
        <begin position="1"/>
        <end position="18"/>
    </location>
</feature>
<sequence length="654" mass="67247">MRRRHQLLLVATVLTCMAAGGIPNAGGSERHPTLLTQDGVVRSGTTPLPSMQVALLEAGTRSGGHPRVLARGCTGVDGRFHLRYRRPTEPGATLYLTADGGAGLRLAAALGVTAAGDIVVNERTTVAAGYSFAQFMRGGEVAGESPGVPNAAAISHNMADVRTGSVAPLLGAPPNGAQTSTLAAFNTLADLLAVCARGRGCDALLRLAQPPGGPRPADSFQAVADIARAPGNHVAALFALARTEVVYRPVLRAAPDAWTLALRYDGNGHEVNGPGNIAFDAAGNAWVSNNYRYALNPLHTVCGGRSVLALSPTGADLPGAPYPGGGLYGPGFGIAVDRSGRAWVSNFGFQGKGCPVDPSQHDHSFSAFAADGRALSPATGWRFGDISQPQGTVADRAGNIWIANCGNRSVTRIPDGHPAAARNLPLAGTGLVKPFDIAIDAQGRAWVTGNGSDNVVELAPNGRPLRTVTPPGLHRPLGIASDTEGNLWVADNQVLPVPCEGNTTADLAAALHKSPGGGRRPGVVMIRPNGTPAPAPFTNGGLVLPWGVAIDGDDHVWVANFGGQRLAELCGARVSSCPPGYRTGQPISPPATGYGSDGLVRNTGVQIDPSGNVWLANNWKTVPIQTNPGGHQLVVFVGVAAPVRTPLAGPPQRP</sequence>
<dbReference type="SUPFAM" id="SSF101898">
    <property type="entry name" value="NHL repeat"/>
    <property type="match status" value="1"/>
</dbReference>
<gene>
    <name evidence="2" type="ORF">ACFP3V_01400</name>
</gene>
<dbReference type="InterPro" id="IPR011042">
    <property type="entry name" value="6-blade_b-propeller_TolB-like"/>
</dbReference>
<reference evidence="3" key="1">
    <citation type="journal article" date="2019" name="Int. J. Syst. Evol. Microbiol.">
        <title>The Global Catalogue of Microorganisms (GCM) 10K type strain sequencing project: providing services to taxonomists for standard genome sequencing and annotation.</title>
        <authorList>
            <consortium name="The Broad Institute Genomics Platform"/>
            <consortium name="The Broad Institute Genome Sequencing Center for Infectious Disease"/>
            <person name="Wu L."/>
            <person name="Ma J."/>
        </authorList>
    </citation>
    <scope>NUCLEOTIDE SEQUENCE [LARGE SCALE GENOMIC DNA]</scope>
    <source>
        <strain evidence="3">JCM 4816</strain>
    </source>
</reference>
<evidence type="ECO:0000256" key="1">
    <source>
        <dbReference type="SAM" id="SignalP"/>
    </source>
</evidence>
<dbReference type="RefSeq" id="WP_380578733.1">
    <property type="nucleotide sequence ID" value="NZ_JBHSQJ010000005.1"/>
</dbReference>
<feature type="chain" id="PRO_5046085926" evidence="1">
    <location>
        <begin position="19"/>
        <end position="654"/>
    </location>
</feature>